<dbReference type="AlphaFoldDB" id="A0A196SB15"/>
<dbReference type="GO" id="GO:0000177">
    <property type="term" value="C:cytoplasmic exosome (RNase complex)"/>
    <property type="evidence" value="ECO:0007669"/>
    <property type="project" value="TreeGrafter"/>
</dbReference>
<evidence type="ECO:0000256" key="3">
    <source>
        <dbReference type="ARBA" id="ARBA00006678"/>
    </source>
</evidence>
<reference evidence="7 8" key="1">
    <citation type="submission" date="2016-05" db="EMBL/GenBank/DDBJ databases">
        <title>Nuclear genome of Blastocystis sp. subtype 1 NandII.</title>
        <authorList>
            <person name="Gentekaki E."/>
            <person name="Curtis B."/>
            <person name="Stairs C."/>
            <person name="Eme L."/>
            <person name="Herman E."/>
            <person name="Klimes V."/>
            <person name="Arias M.C."/>
            <person name="Elias M."/>
            <person name="Hilliou F."/>
            <person name="Klute M."/>
            <person name="Malik S.-B."/>
            <person name="Pightling A."/>
            <person name="Rachubinski R."/>
            <person name="Salas D."/>
            <person name="Schlacht A."/>
            <person name="Suga H."/>
            <person name="Archibald J."/>
            <person name="Ball S.G."/>
            <person name="Clark G."/>
            <person name="Dacks J."/>
            <person name="Van Der Giezen M."/>
            <person name="Tsaousis A."/>
            <person name="Roger A."/>
        </authorList>
    </citation>
    <scope>NUCLEOTIDE SEQUENCE [LARGE SCALE GENOMIC DNA]</scope>
    <source>
        <strain evidence="8">ATCC 50177 / NandII</strain>
    </source>
</reference>
<keyword evidence="8" id="KW-1185">Reference proteome</keyword>
<evidence type="ECO:0000256" key="5">
    <source>
        <dbReference type="ARBA" id="ARBA00022835"/>
    </source>
</evidence>
<evidence type="ECO:0000256" key="1">
    <source>
        <dbReference type="ARBA" id="ARBA00004496"/>
    </source>
</evidence>
<keyword evidence="5" id="KW-0271">Exosome</keyword>
<dbReference type="EMBL" id="LXWW01000272">
    <property type="protein sequence ID" value="OAO14240.1"/>
    <property type="molecule type" value="Genomic_DNA"/>
</dbReference>
<accession>A0A196SB15</accession>
<dbReference type="InterPro" id="IPR020568">
    <property type="entry name" value="Ribosomal_Su5_D2-typ_SF"/>
</dbReference>
<dbReference type="InterPro" id="IPR036345">
    <property type="entry name" value="ExoRNase_PH_dom2_sf"/>
</dbReference>
<organism evidence="7 8">
    <name type="scientific">Blastocystis sp. subtype 1 (strain ATCC 50177 / NandII)</name>
    <dbReference type="NCBI Taxonomy" id="478820"/>
    <lineage>
        <taxon>Eukaryota</taxon>
        <taxon>Sar</taxon>
        <taxon>Stramenopiles</taxon>
        <taxon>Bigyra</taxon>
        <taxon>Opalozoa</taxon>
        <taxon>Opalinata</taxon>
        <taxon>Blastocystidae</taxon>
        <taxon>Blastocystis</taxon>
    </lineage>
</organism>
<keyword evidence="4" id="KW-0963">Cytoplasm</keyword>
<dbReference type="GO" id="GO:0034475">
    <property type="term" value="P:U4 snRNA 3'-end processing"/>
    <property type="evidence" value="ECO:0007669"/>
    <property type="project" value="TreeGrafter"/>
</dbReference>
<dbReference type="GO" id="GO:0071028">
    <property type="term" value="P:nuclear mRNA surveillance"/>
    <property type="evidence" value="ECO:0007669"/>
    <property type="project" value="TreeGrafter"/>
</dbReference>
<evidence type="ECO:0000313" key="8">
    <source>
        <dbReference type="Proteomes" id="UP000078348"/>
    </source>
</evidence>
<dbReference type="Proteomes" id="UP000078348">
    <property type="component" value="Unassembled WGS sequence"/>
</dbReference>
<gene>
    <name evidence="7" type="ORF">AV274_4041</name>
</gene>
<dbReference type="Pfam" id="PF01138">
    <property type="entry name" value="RNase_PH"/>
    <property type="match status" value="1"/>
</dbReference>
<dbReference type="SUPFAM" id="SSF55666">
    <property type="entry name" value="Ribonuclease PH domain 2-like"/>
    <property type="match status" value="1"/>
</dbReference>
<dbReference type="InterPro" id="IPR050080">
    <property type="entry name" value="RNase_PH"/>
</dbReference>
<evidence type="ECO:0000256" key="4">
    <source>
        <dbReference type="ARBA" id="ARBA00022490"/>
    </source>
</evidence>
<dbReference type="GO" id="GO:0000176">
    <property type="term" value="C:nuclear exosome (RNase complex)"/>
    <property type="evidence" value="ECO:0007669"/>
    <property type="project" value="TreeGrafter"/>
</dbReference>
<dbReference type="GO" id="GO:0003723">
    <property type="term" value="F:RNA binding"/>
    <property type="evidence" value="ECO:0007669"/>
    <property type="project" value="TreeGrafter"/>
</dbReference>
<sequence>MNRNELLSISGLRSDGRKPDELRQVTTGLGNLKDCDGSAYVEMGNTKVQAVVYGPRFSAKQSGMKRDEALVTSTVTTSPFATIERKMISHGNKACMEYALAISRCFEHVIITSIYPQSEIAIHCTIISADGGELACCLNAALLAVIDAGIAIIDFQVSIEVGYMDNTVIYDMNKNESRLNGIVFTIAYLPKLDRYTLVTMDNNIPLDLFEDILKSGKEGCKRLHALLKEDVLEHAKTLYSMMNA</sequence>
<dbReference type="InterPro" id="IPR027408">
    <property type="entry name" value="PNPase/RNase_PH_dom_sf"/>
</dbReference>
<dbReference type="Gene3D" id="3.30.230.70">
    <property type="entry name" value="GHMP Kinase, N-terminal domain"/>
    <property type="match status" value="1"/>
</dbReference>
<dbReference type="GO" id="GO:0005730">
    <property type="term" value="C:nucleolus"/>
    <property type="evidence" value="ECO:0007669"/>
    <property type="project" value="UniProtKB-SubCell"/>
</dbReference>
<proteinExistence type="inferred from homology"/>
<evidence type="ECO:0000259" key="6">
    <source>
        <dbReference type="Pfam" id="PF01138"/>
    </source>
</evidence>
<feature type="domain" description="Exoribonuclease phosphorolytic" evidence="6">
    <location>
        <begin position="21"/>
        <end position="150"/>
    </location>
</feature>
<evidence type="ECO:0000256" key="2">
    <source>
        <dbReference type="ARBA" id="ARBA00004604"/>
    </source>
</evidence>
<comment type="similarity">
    <text evidence="3">Belongs to the RNase PH family.</text>
</comment>
<evidence type="ECO:0000313" key="7">
    <source>
        <dbReference type="EMBL" id="OAO14240.1"/>
    </source>
</evidence>
<dbReference type="SUPFAM" id="SSF54211">
    <property type="entry name" value="Ribosomal protein S5 domain 2-like"/>
    <property type="match status" value="1"/>
</dbReference>
<name>A0A196SB15_BLAHN</name>
<protein>
    <submittedName>
        <fullName evidence="7">Exosome complex component RRP41</fullName>
    </submittedName>
</protein>
<dbReference type="FunFam" id="3.30.230.70:FF:000004">
    <property type="entry name" value="Exosome complex component Rrp41"/>
    <property type="match status" value="1"/>
</dbReference>
<comment type="subcellular location">
    <subcellularLocation>
        <location evidence="1">Cytoplasm</location>
    </subcellularLocation>
    <subcellularLocation>
        <location evidence="2">Nucleus</location>
        <location evidence="2">Nucleolus</location>
    </subcellularLocation>
</comment>
<dbReference type="OrthoDB" id="27298at2759"/>
<dbReference type="GO" id="GO:0071051">
    <property type="term" value="P:poly(A)-dependent snoRNA 3'-end processing"/>
    <property type="evidence" value="ECO:0007669"/>
    <property type="project" value="TreeGrafter"/>
</dbReference>
<dbReference type="GO" id="GO:0016075">
    <property type="term" value="P:rRNA catabolic process"/>
    <property type="evidence" value="ECO:0007669"/>
    <property type="project" value="TreeGrafter"/>
</dbReference>
<dbReference type="PANTHER" id="PTHR11953">
    <property type="entry name" value="EXOSOME COMPLEX COMPONENT"/>
    <property type="match status" value="1"/>
</dbReference>
<comment type="caution">
    <text evidence="7">The sequence shown here is derived from an EMBL/GenBank/DDBJ whole genome shotgun (WGS) entry which is preliminary data.</text>
</comment>
<dbReference type="InterPro" id="IPR001247">
    <property type="entry name" value="ExoRNase_PH_dom1"/>
</dbReference>
<dbReference type="PANTHER" id="PTHR11953:SF0">
    <property type="entry name" value="EXOSOME COMPLEX COMPONENT RRP41"/>
    <property type="match status" value="1"/>
</dbReference>
<dbReference type="STRING" id="478820.A0A196SB15"/>